<sequence>MRSRISHHGQKSRMLGAVLAGAVLGGGLAAPALAAPPLPRTAPLHAAGREAVSAQLRCLLDGVVAPPIPGAILSMTGPGRSFQGAAGVYELGGRPLRTSDTFRTASVTKTMTAAVALRLAERGDLRLDAPIGTYLDRELVARIPYGSQITVRQLLNHTAGVYDYVQDHAWFQYVLDHPYKTWTPRELIDWALRSGKPYFAPTQGYHYSDTGYALAGLVIERAAGQPLHRLYRSMLLRPLKMDSTYLEWWEPSRGTRAHSYLGDRDTYDFNPTFDTFGGGGLVSTSADLNRFIRGLFEGRVFKRPATLRTMLQVSPQSVKSGSPYGLGISRVTVTGGETAYGHTGFFGAFQVYVPKKRVAVTGTITQAGMVVKERWSDFIDKAVLASIGGRSAEPCERQAG</sequence>
<evidence type="ECO:0000313" key="2">
    <source>
        <dbReference type="EMBL" id="TYB44940.1"/>
    </source>
</evidence>
<dbReference type="STRING" id="1220554.GCA_001552135_02807"/>
<evidence type="ECO:0000313" key="3">
    <source>
        <dbReference type="Proteomes" id="UP000323380"/>
    </source>
</evidence>
<keyword evidence="3" id="KW-1185">Reference proteome</keyword>
<dbReference type="Proteomes" id="UP000323380">
    <property type="component" value="Unassembled WGS sequence"/>
</dbReference>
<dbReference type="SUPFAM" id="SSF56601">
    <property type="entry name" value="beta-lactamase/transpeptidase-like"/>
    <property type="match status" value="1"/>
</dbReference>
<accession>A0A5D0NKD5</accession>
<dbReference type="Gene3D" id="3.40.710.10">
    <property type="entry name" value="DD-peptidase/beta-lactamase superfamily"/>
    <property type="match status" value="1"/>
</dbReference>
<organism evidence="2 3">
    <name type="scientific">Actinomadura chibensis</name>
    <dbReference type="NCBI Taxonomy" id="392828"/>
    <lineage>
        <taxon>Bacteria</taxon>
        <taxon>Bacillati</taxon>
        <taxon>Actinomycetota</taxon>
        <taxon>Actinomycetes</taxon>
        <taxon>Streptosporangiales</taxon>
        <taxon>Thermomonosporaceae</taxon>
        <taxon>Actinomadura</taxon>
    </lineage>
</organism>
<dbReference type="RefSeq" id="WP_083980658.1">
    <property type="nucleotide sequence ID" value="NZ_VSFG01000004.1"/>
</dbReference>
<feature type="domain" description="Beta-lactamase-related" evidence="1">
    <location>
        <begin position="68"/>
        <end position="368"/>
    </location>
</feature>
<gene>
    <name evidence="2" type="ORF">FXF69_22710</name>
</gene>
<name>A0A5D0NKD5_9ACTN</name>
<comment type="caution">
    <text evidence="2">The sequence shown here is derived from an EMBL/GenBank/DDBJ whole genome shotgun (WGS) entry which is preliminary data.</text>
</comment>
<dbReference type="InterPro" id="IPR012338">
    <property type="entry name" value="Beta-lactam/transpept-like"/>
</dbReference>
<dbReference type="PANTHER" id="PTHR43283">
    <property type="entry name" value="BETA-LACTAMASE-RELATED"/>
    <property type="match status" value="1"/>
</dbReference>
<dbReference type="AlphaFoldDB" id="A0A5D0NKD5"/>
<dbReference type="Pfam" id="PF00144">
    <property type="entry name" value="Beta-lactamase"/>
    <property type="match status" value="1"/>
</dbReference>
<reference evidence="2 3" key="1">
    <citation type="submission" date="2019-08" db="EMBL/GenBank/DDBJ databases">
        <title>Actinomadura sp. nov. CYP1-5 isolated from mountain soil.</title>
        <authorList>
            <person name="Songsumanus A."/>
            <person name="Kuncharoen N."/>
            <person name="Kudo T."/>
            <person name="Yuki M."/>
            <person name="Igarashi Y."/>
            <person name="Tanasupawat S."/>
        </authorList>
    </citation>
    <scope>NUCLEOTIDE SEQUENCE [LARGE SCALE GENOMIC DNA]</scope>
    <source>
        <strain evidence="2 3">JCM 14158</strain>
    </source>
</reference>
<dbReference type="EMBL" id="VSFG01000004">
    <property type="protein sequence ID" value="TYB44940.1"/>
    <property type="molecule type" value="Genomic_DNA"/>
</dbReference>
<dbReference type="InterPro" id="IPR050789">
    <property type="entry name" value="Diverse_Enzym_Activities"/>
</dbReference>
<proteinExistence type="predicted"/>
<protein>
    <submittedName>
        <fullName evidence="2">Beta-lactamase family protein</fullName>
    </submittedName>
</protein>
<evidence type="ECO:0000259" key="1">
    <source>
        <dbReference type="Pfam" id="PF00144"/>
    </source>
</evidence>
<dbReference type="InterPro" id="IPR001466">
    <property type="entry name" value="Beta-lactam-related"/>
</dbReference>